<accession>A0A328BYQ1</accession>
<dbReference type="SMART" id="SM00899">
    <property type="entry name" value="FeoA"/>
    <property type="match status" value="1"/>
</dbReference>
<sequence length="88" mass="9613">MSMVTLSSLEKNVSATIHDIVSSHVFGEIDSIVSRRLADLGFSKGMLLTMIAKGPLGKGPYVVRLGNRAQFALREPEANKIVCQILER</sequence>
<dbReference type="EMBL" id="PTPX01000014">
    <property type="protein sequence ID" value="RAL18577.1"/>
    <property type="molecule type" value="Genomic_DNA"/>
</dbReference>
<reference evidence="4" key="1">
    <citation type="submission" date="2018-02" db="EMBL/GenBank/DDBJ databases">
        <title>Glaesserella australis sp. nov., isolated from the lungs of pigs.</title>
        <authorList>
            <person name="Turni C."/>
            <person name="Christensen H."/>
        </authorList>
    </citation>
    <scope>NUCLEOTIDE SEQUENCE [LARGE SCALE GENOMIC DNA]</scope>
    <source>
        <strain evidence="4">HS4635</strain>
    </source>
</reference>
<proteinExistence type="predicted"/>
<organism evidence="3 4">
    <name type="scientific">Glaesserella australis</name>
    <dbReference type="NCBI Taxonomy" id="2094024"/>
    <lineage>
        <taxon>Bacteria</taxon>
        <taxon>Pseudomonadati</taxon>
        <taxon>Pseudomonadota</taxon>
        <taxon>Gammaproteobacteria</taxon>
        <taxon>Pasteurellales</taxon>
        <taxon>Pasteurellaceae</taxon>
        <taxon>Glaesserella</taxon>
    </lineage>
</organism>
<keyword evidence="4" id="KW-1185">Reference proteome</keyword>
<dbReference type="Gene3D" id="2.30.30.90">
    <property type="match status" value="1"/>
</dbReference>
<dbReference type="RefSeq" id="WP_111750259.1">
    <property type="nucleotide sequence ID" value="NZ_PTPX01000014.1"/>
</dbReference>
<dbReference type="InterPro" id="IPR008988">
    <property type="entry name" value="Transcriptional_repressor_C"/>
</dbReference>
<evidence type="ECO:0000313" key="4">
    <source>
        <dbReference type="Proteomes" id="UP000248689"/>
    </source>
</evidence>
<gene>
    <name evidence="3" type="ORF">C5N92_07655</name>
</gene>
<dbReference type="GO" id="GO:0046914">
    <property type="term" value="F:transition metal ion binding"/>
    <property type="evidence" value="ECO:0007669"/>
    <property type="project" value="InterPro"/>
</dbReference>
<comment type="caution">
    <text evidence="3">The sequence shown here is derived from an EMBL/GenBank/DDBJ whole genome shotgun (WGS) entry which is preliminary data.</text>
</comment>
<dbReference type="Pfam" id="PF04023">
    <property type="entry name" value="FeoA"/>
    <property type="match status" value="1"/>
</dbReference>
<evidence type="ECO:0000259" key="2">
    <source>
        <dbReference type="SMART" id="SM00899"/>
    </source>
</evidence>
<evidence type="ECO:0000313" key="3">
    <source>
        <dbReference type="EMBL" id="RAL18577.1"/>
    </source>
</evidence>
<name>A0A328BYQ1_9PAST</name>
<keyword evidence="1" id="KW-0408">Iron</keyword>
<dbReference type="InterPro" id="IPR007167">
    <property type="entry name" value="Fe-transptr_FeoA-like"/>
</dbReference>
<protein>
    <submittedName>
        <fullName evidence="3">Ferrous iron transport protein A</fullName>
    </submittedName>
</protein>
<dbReference type="OrthoDB" id="559009at2"/>
<dbReference type="InterPro" id="IPR038157">
    <property type="entry name" value="FeoA_core_dom"/>
</dbReference>
<feature type="domain" description="Ferrous iron transporter FeoA-like" evidence="2">
    <location>
        <begin position="4"/>
        <end position="85"/>
    </location>
</feature>
<dbReference type="SUPFAM" id="SSF50037">
    <property type="entry name" value="C-terminal domain of transcriptional repressors"/>
    <property type="match status" value="1"/>
</dbReference>
<dbReference type="AlphaFoldDB" id="A0A328BYQ1"/>
<dbReference type="Proteomes" id="UP000248689">
    <property type="component" value="Unassembled WGS sequence"/>
</dbReference>
<evidence type="ECO:0000256" key="1">
    <source>
        <dbReference type="ARBA" id="ARBA00023004"/>
    </source>
</evidence>